<accession>A0A2M6W9V6</accession>
<organism evidence="1 2">
    <name type="scientific">Candidatus Kuenenbacteria bacterium CG10_big_fil_rev_8_21_14_0_10_36_11</name>
    <dbReference type="NCBI Taxonomy" id="1974618"/>
    <lineage>
        <taxon>Bacteria</taxon>
        <taxon>Candidatus Kueneniibacteriota</taxon>
    </lineage>
</organism>
<name>A0A2M6W9V6_9BACT</name>
<dbReference type="Proteomes" id="UP000231464">
    <property type="component" value="Unassembled WGS sequence"/>
</dbReference>
<evidence type="ECO:0000313" key="2">
    <source>
        <dbReference type="Proteomes" id="UP000231464"/>
    </source>
</evidence>
<gene>
    <name evidence="1" type="ORF">COU23_03490</name>
</gene>
<sequence>MLKNNFEINISDEAEVHNQATAIQIKVLQRARERYYLTKEGLLEWASNKQLAGQVRAWIEENLKLGNYVDETEMAEDCLKIFFQPPNKNGLYKTGF</sequence>
<reference evidence="2" key="1">
    <citation type="submission" date="2017-09" db="EMBL/GenBank/DDBJ databases">
        <title>Depth-based differentiation of microbial function through sediment-hosted aquifers and enrichment of novel symbionts in the deep terrestrial subsurface.</title>
        <authorList>
            <person name="Probst A.J."/>
            <person name="Ladd B."/>
            <person name="Jarett J.K."/>
            <person name="Geller-Mcgrath D.E."/>
            <person name="Sieber C.M.K."/>
            <person name="Emerson J.B."/>
            <person name="Anantharaman K."/>
            <person name="Thomas B.C."/>
            <person name="Malmstrom R."/>
            <person name="Stieglmeier M."/>
            <person name="Klingl A."/>
            <person name="Woyke T."/>
            <person name="Ryan C.M."/>
            <person name="Banfield J.F."/>
        </authorList>
    </citation>
    <scope>NUCLEOTIDE SEQUENCE [LARGE SCALE GENOMIC DNA]</scope>
</reference>
<protein>
    <submittedName>
        <fullName evidence="1">Uncharacterized protein</fullName>
    </submittedName>
</protein>
<proteinExistence type="predicted"/>
<dbReference type="AlphaFoldDB" id="A0A2M6W9V6"/>
<dbReference type="EMBL" id="PFBP01000057">
    <property type="protein sequence ID" value="PIT89521.1"/>
    <property type="molecule type" value="Genomic_DNA"/>
</dbReference>
<evidence type="ECO:0000313" key="1">
    <source>
        <dbReference type="EMBL" id="PIT89521.1"/>
    </source>
</evidence>
<comment type="caution">
    <text evidence="1">The sequence shown here is derived from an EMBL/GenBank/DDBJ whole genome shotgun (WGS) entry which is preliminary data.</text>
</comment>